<proteinExistence type="predicted"/>
<dbReference type="InterPro" id="IPR042099">
    <property type="entry name" value="ANL_N_sf"/>
</dbReference>
<organism evidence="1 2">
    <name type="scientific">Virgisporangium aliadipatigenens</name>
    <dbReference type="NCBI Taxonomy" id="741659"/>
    <lineage>
        <taxon>Bacteria</taxon>
        <taxon>Bacillati</taxon>
        <taxon>Actinomycetota</taxon>
        <taxon>Actinomycetes</taxon>
        <taxon>Micromonosporales</taxon>
        <taxon>Micromonosporaceae</taxon>
        <taxon>Virgisporangium</taxon>
    </lineage>
</organism>
<dbReference type="RefSeq" id="WP_203901778.1">
    <property type="nucleotide sequence ID" value="NZ_BOPF01000020.1"/>
</dbReference>
<comment type="caution">
    <text evidence="1">The sequence shown here is derived from an EMBL/GenBank/DDBJ whole genome shotgun (WGS) entry which is preliminary data.</text>
</comment>
<reference evidence="1" key="1">
    <citation type="submission" date="2021-01" db="EMBL/GenBank/DDBJ databases">
        <title>Whole genome shotgun sequence of Virgisporangium aliadipatigenens NBRC 105644.</title>
        <authorList>
            <person name="Komaki H."/>
            <person name="Tamura T."/>
        </authorList>
    </citation>
    <scope>NUCLEOTIDE SEQUENCE</scope>
    <source>
        <strain evidence="1">NBRC 105644</strain>
    </source>
</reference>
<gene>
    <name evidence="1" type="ORF">Val02_51670</name>
</gene>
<sequence>MYSDADLRRFATEPAVHFGPDREAMHTLDPAELADLHLAAVRLRLRELRERVPALAALADAHGVRDVERLDDVAPLLYPTGTYASYPAEAVREGRFDLLTEWLAGLTTVDLSTVDASGCDSIDAWLDLLDTRTELRVAHSADCSGTMAFVPHTATQYERVHEVLRLDVLPAGDRTGVDVVWPGFARARTGLGRHATALARHVAGTPDRFHALYPGTLSADLVHLAGRLRAAEGGPVEVSPAPAARLEEFAALRDPTAVERFLGRLADTLRGVRVAVLGRWDAFNDLADGGKGNLFGAESVILPACGGTNGVPRERWEHRVARFAGVPALRPRYTALEAVALHPRCHAHGYHLEPWIVPFLLDPRTGAALPRDGVRTGRAAFHDLTAEHHWGGFVTGDRVTVDHSPCGCGRSTPRILGEIGRYDGGVGSTANAAALNDALDVLTGALV</sequence>
<dbReference type="Gene3D" id="3.40.50.12780">
    <property type="entry name" value="N-terminal domain of ligase-like"/>
    <property type="match status" value="1"/>
</dbReference>
<keyword evidence="2" id="KW-1185">Reference proteome</keyword>
<evidence type="ECO:0000313" key="1">
    <source>
        <dbReference type="EMBL" id="GIJ48281.1"/>
    </source>
</evidence>
<dbReference type="AlphaFoldDB" id="A0A8J4DSL0"/>
<name>A0A8J4DSL0_9ACTN</name>
<protein>
    <submittedName>
        <fullName evidence="1">Uncharacterized protein</fullName>
    </submittedName>
</protein>
<evidence type="ECO:0000313" key="2">
    <source>
        <dbReference type="Proteomes" id="UP000619260"/>
    </source>
</evidence>
<dbReference type="Proteomes" id="UP000619260">
    <property type="component" value="Unassembled WGS sequence"/>
</dbReference>
<dbReference type="EMBL" id="BOPF01000020">
    <property type="protein sequence ID" value="GIJ48281.1"/>
    <property type="molecule type" value="Genomic_DNA"/>
</dbReference>
<accession>A0A8J4DSL0</accession>